<reference evidence="2 3" key="1">
    <citation type="submission" date="2024-07" db="EMBL/GenBank/DDBJ databases">
        <title>Chromosome-level genome assembly of the water stick insect Ranatra chinensis (Heteroptera: Nepidae).</title>
        <authorList>
            <person name="Liu X."/>
        </authorList>
    </citation>
    <scope>NUCLEOTIDE SEQUENCE [LARGE SCALE GENOMIC DNA]</scope>
    <source>
        <strain evidence="2">Cailab_2021Rc</strain>
        <tissue evidence="2">Muscle</tissue>
    </source>
</reference>
<dbReference type="Gene3D" id="3.40.630.30">
    <property type="match status" value="1"/>
</dbReference>
<evidence type="ECO:0000313" key="3">
    <source>
        <dbReference type="Proteomes" id="UP001558652"/>
    </source>
</evidence>
<gene>
    <name evidence="2" type="ORF">AAG570_000442</name>
</gene>
<feature type="domain" description="N-acetyltransferase" evidence="1">
    <location>
        <begin position="106"/>
        <end position="157"/>
    </location>
</feature>
<dbReference type="InterPro" id="IPR016181">
    <property type="entry name" value="Acyl_CoA_acyltransferase"/>
</dbReference>
<evidence type="ECO:0000313" key="2">
    <source>
        <dbReference type="EMBL" id="KAL1140512.1"/>
    </source>
</evidence>
<keyword evidence="3" id="KW-1185">Reference proteome</keyword>
<dbReference type="InterPro" id="IPR000182">
    <property type="entry name" value="GNAT_dom"/>
</dbReference>
<dbReference type="Pfam" id="PF00583">
    <property type="entry name" value="Acetyltransf_1"/>
    <property type="match status" value="1"/>
</dbReference>
<name>A0ABD0Z9S3_9HEMI</name>
<dbReference type="PANTHER" id="PTHR20905:SF32">
    <property type="entry name" value="ARYLALKYLAMINE N-ACETYLTRANSFERASE-LIKE 7, ISOFORM A"/>
    <property type="match status" value="1"/>
</dbReference>
<comment type="caution">
    <text evidence="2">The sequence shown here is derived from an EMBL/GenBank/DDBJ whole genome shotgun (WGS) entry which is preliminary data.</text>
</comment>
<dbReference type="PANTHER" id="PTHR20905">
    <property type="entry name" value="N-ACETYLTRANSFERASE-RELATED"/>
    <property type="match status" value="1"/>
</dbReference>
<dbReference type="Proteomes" id="UP001558652">
    <property type="component" value="Unassembled WGS sequence"/>
</dbReference>
<dbReference type="AlphaFoldDB" id="A0ABD0Z9S3"/>
<organism evidence="2 3">
    <name type="scientific">Ranatra chinensis</name>
    <dbReference type="NCBI Taxonomy" id="642074"/>
    <lineage>
        <taxon>Eukaryota</taxon>
        <taxon>Metazoa</taxon>
        <taxon>Ecdysozoa</taxon>
        <taxon>Arthropoda</taxon>
        <taxon>Hexapoda</taxon>
        <taxon>Insecta</taxon>
        <taxon>Pterygota</taxon>
        <taxon>Neoptera</taxon>
        <taxon>Paraneoptera</taxon>
        <taxon>Hemiptera</taxon>
        <taxon>Heteroptera</taxon>
        <taxon>Panheteroptera</taxon>
        <taxon>Nepomorpha</taxon>
        <taxon>Nepidae</taxon>
        <taxon>Ranatrinae</taxon>
        <taxon>Ranatra</taxon>
    </lineage>
</organism>
<sequence>MIKYFFPREPLSSNHNFEGDKLSLDEARKMWLQILKQEMGLVALLDEDENQFQIVGANITGISHKSDKHDIKMKGEWEKINKIINTITSEGNLFERYGVDSYLSAMGLSVHPEFHGLGLGLKLLECREKVCKHFNLKMTATVFTAASSQHIAKKCGFHTIVEHEYRTYAIDGEILYPNLNGKISLMAKVYT</sequence>
<accession>A0ABD0Z9S3</accession>
<dbReference type="SUPFAM" id="SSF55729">
    <property type="entry name" value="Acyl-CoA N-acyltransferases (Nat)"/>
    <property type="match status" value="1"/>
</dbReference>
<dbReference type="EMBL" id="JBFDAA010000001">
    <property type="protein sequence ID" value="KAL1140512.1"/>
    <property type="molecule type" value="Genomic_DNA"/>
</dbReference>
<protein>
    <recommendedName>
        <fullName evidence="1">N-acetyltransferase domain-containing protein</fullName>
    </recommendedName>
</protein>
<evidence type="ECO:0000259" key="1">
    <source>
        <dbReference type="Pfam" id="PF00583"/>
    </source>
</evidence>
<proteinExistence type="predicted"/>